<sequence length="482" mass="54559">MNNASTLMSIRILTRSKHIHLNSGEREFFGFLMKKSSYRILFFALLFILSTTSFGDRLQSSRLNKAEYNGNDPAVPFTLEIADFSYPFMSDAEQATLLSGLLKEVTIRADYVPNTIIEGKTQKTRRKFRLFSGLGGIGPIPDPHIETKIEKFEKHLETKAHWRRDSATGHYLLSFSLPARQGDLFPLSLLTLSIPNQSFWSQKSIAALPLKRDYGDVRLALTPSLEQKVGIFQLSELPLPMPANDVSRTGVVSIKGSWQQNGLTHWLRPQMLFDQDSISRILHEDGIMLGDPEQTLIKAGKIPGLIAALQFPTWFSMNPNTQNSRILAMPTTTPRWHGLHYMGRGTQLQFAEAGGFQFLQLDAEGPIEPGTRRGPSKTEHWIGFQGKLVSYRGEYNYFDDKSTLPDLNWAILFLDGRRVGSGRILTSQRNKAGEYAKLNDCPQPECQRNVAEAESQIAKRDTELQKEFEHYLYLYKQASPVN</sequence>
<gene>
    <name evidence="1" type="ORF">JMJ54_05340</name>
</gene>
<dbReference type="RefSeq" id="WP_380227599.1">
    <property type="nucleotide sequence ID" value="NZ_JBHSZU010000007.1"/>
</dbReference>
<comment type="caution">
    <text evidence="1">The sequence shown here is derived from an EMBL/GenBank/DDBJ whole genome shotgun (WGS) entry which is preliminary data.</text>
</comment>
<reference evidence="1 2" key="1">
    <citation type="submission" date="2021-01" db="EMBL/GenBank/DDBJ databases">
        <title>Draft Genome Sequence and Polyhydroxyalkanoate Biosynthetic Potential of Jeongeupia naejangsanensis Type Strain DSM 24253.</title>
        <authorList>
            <person name="Turrini P."/>
            <person name="Artuso I."/>
            <person name="Lugli G.A."/>
            <person name="Frangipani E."/>
            <person name="Ventura M."/>
            <person name="Visca P."/>
        </authorList>
    </citation>
    <scope>NUCLEOTIDE SEQUENCE [LARGE SCALE GENOMIC DNA]</scope>
    <source>
        <strain evidence="1 2">DSM 24253</strain>
    </source>
</reference>
<name>A0ABS2BI20_9NEIS</name>
<evidence type="ECO:0000313" key="1">
    <source>
        <dbReference type="EMBL" id="MBM3115246.1"/>
    </source>
</evidence>
<accession>A0ABS2BI20</accession>
<protein>
    <submittedName>
        <fullName evidence="1">Uncharacterized protein</fullName>
    </submittedName>
</protein>
<dbReference type="Proteomes" id="UP000809431">
    <property type="component" value="Unassembled WGS sequence"/>
</dbReference>
<proteinExistence type="predicted"/>
<organism evidence="1 2">
    <name type="scientific">Jeongeupia naejangsanensis</name>
    <dbReference type="NCBI Taxonomy" id="613195"/>
    <lineage>
        <taxon>Bacteria</taxon>
        <taxon>Pseudomonadati</taxon>
        <taxon>Pseudomonadota</taxon>
        <taxon>Betaproteobacteria</taxon>
        <taxon>Neisseriales</taxon>
        <taxon>Chitinibacteraceae</taxon>
        <taxon>Jeongeupia</taxon>
    </lineage>
</organism>
<keyword evidence="2" id="KW-1185">Reference proteome</keyword>
<evidence type="ECO:0000313" key="2">
    <source>
        <dbReference type="Proteomes" id="UP000809431"/>
    </source>
</evidence>
<dbReference type="EMBL" id="JAESND010000002">
    <property type="protein sequence ID" value="MBM3115246.1"/>
    <property type="molecule type" value="Genomic_DNA"/>
</dbReference>